<name>A0A9P3G847_9APHY</name>
<evidence type="ECO:0000313" key="3">
    <source>
        <dbReference type="Proteomes" id="UP000703269"/>
    </source>
</evidence>
<comment type="caution">
    <text evidence="2">The sequence shown here is derived from an EMBL/GenBank/DDBJ whole genome shotgun (WGS) entry which is preliminary data.</text>
</comment>
<feature type="domain" description="AB hydrolase-1" evidence="1">
    <location>
        <begin position="34"/>
        <end position="311"/>
    </location>
</feature>
<dbReference type="Proteomes" id="UP000703269">
    <property type="component" value="Unassembled WGS sequence"/>
</dbReference>
<dbReference type="Pfam" id="PF12697">
    <property type="entry name" value="Abhydrolase_6"/>
    <property type="match status" value="1"/>
</dbReference>
<keyword evidence="3" id="KW-1185">Reference proteome</keyword>
<gene>
    <name evidence="2" type="ORF">PsYK624_071750</name>
</gene>
<evidence type="ECO:0000313" key="2">
    <source>
        <dbReference type="EMBL" id="GJE91027.1"/>
    </source>
</evidence>
<protein>
    <recommendedName>
        <fullName evidence="1">AB hydrolase-1 domain-containing protein</fullName>
    </recommendedName>
</protein>
<proteinExistence type="predicted"/>
<dbReference type="OrthoDB" id="5311491at2759"/>
<dbReference type="SUPFAM" id="SSF53474">
    <property type="entry name" value="alpha/beta-Hydrolases"/>
    <property type="match status" value="1"/>
</dbReference>
<dbReference type="AlphaFoldDB" id="A0A9P3G847"/>
<dbReference type="InterPro" id="IPR029058">
    <property type="entry name" value="AB_hydrolase_fold"/>
</dbReference>
<sequence>MPTAAIDVNGTQIYYQDSGPPQNTLGYTTIFVTHGVVVNGVAFERVLPFAGTHGLRIITMNNRDYSGSTPYTDAEIADFLDTVTEVQASAVRRWGEETASFLRFVCQMLGVPRAGGGAGGIILMAEGLGNIATLAILGDARTLGPELSTALAPYLRSVVLYAKANAFVDWCSAHYAPISSVADITPEALRARDTPLPATPSLRKLTDEDLARMTNPGVTGRSALIITTAVEIRQTHLRCAFMDAEPVFPGVNILALWCDSSVWDTLWGARVVDELMKEEPEPGKRKRRTELVGIEDSNHFVHLEQPERLVRLLAELTSKNS</sequence>
<evidence type="ECO:0000259" key="1">
    <source>
        <dbReference type="Pfam" id="PF12697"/>
    </source>
</evidence>
<dbReference type="EMBL" id="BPQB01000019">
    <property type="protein sequence ID" value="GJE91027.1"/>
    <property type="molecule type" value="Genomic_DNA"/>
</dbReference>
<organism evidence="2 3">
    <name type="scientific">Phanerochaete sordida</name>
    <dbReference type="NCBI Taxonomy" id="48140"/>
    <lineage>
        <taxon>Eukaryota</taxon>
        <taxon>Fungi</taxon>
        <taxon>Dikarya</taxon>
        <taxon>Basidiomycota</taxon>
        <taxon>Agaricomycotina</taxon>
        <taxon>Agaricomycetes</taxon>
        <taxon>Polyporales</taxon>
        <taxon>Phanerochaetaceae</taxon>
        <taxon>Phanerochaete</taxon>
    </lineage>
</organism>
<dbReference type="Gene3D" id="3.40.50.1820">
    <property type="entry name" value="alpha/beta hydrolase"/>
    <property type="match status" value="1"/>
</dbReference>
<reference evidence="2 3" key="1">
    <citation type="submission" date="2021-08" db="EMBL/GenBank/DDBJ databases">
        <title>Draft Genome Sequence of Phanerochaete sordida strain YK-624.</title>
        <authorList>
            <person name="Mori T."/>
            <person name="Dohra H."/>
            <person name="Suzuki T."/>
            <person name="Kawagishi H."/>
            <person name="Hirai H."/>
        </authorList>
    </citation>
    <scope>NUCLEOTIDE SEQUENCE [LARGE SCALE GENOMIC DNA]</scope>
    <source>
        <strain evidence="2 3">YK-624</strain>
    </source>
</reference>
<accession>A0A9P3G847</accession>
<dbReference type="InterPro" id="IPR000073">
    <property type="entry name" value="AB_hydrolase_1"/>
</dbReference>